<name>A0A2Z5JCH2_STRAR</name>
<dbReference type="Proteomes" id="UP000252698">
    <property type="component" value="Chromosome"/>
</dbReference>
<proteinExistence type="predicted"/>
<accession>A0A2Z5JCH2</accession>
<dbReference type="AlphaFoldDB" id="A0A2Z5JCH2"/>
<dbReference type="EMBL" id="CP027306">
    <property type="protein sequence ID" value="AXE78042.1"/>
    <property type="molecule type" value="Genomic_DNA"/>
</dbReference>
<dbReference type="GeneID" id="95519789"/>
<reference evidence="1 2" key="1">
    <citation type="journal article" date="2018" name="Front. Microbiol.">
        <title>Genome Sequencing of Streptomyces atratus SCSIOZH16 and Activation Production of Nocardamine via Metabolic Engineering.</title>
        <authorList>
            <person name="Li Y."/>
            <person name="Zhang C."/>
            <person name="Liu C."/>
            <person name="Ju J."/>
            <person name="Ma J."/>
        </authorList>
    </citation>
    <scope>NUCLEOTIDE SEQUENCE [LARGE SCALE GENOMIC DNA]</scope>
    <source>
        <strain evidence="1 2">SCSIO_ZH16</strain>
    </source>
</reference>
<gene>
    <name evidence="1" type="ORF">C5746_15050</name>
</gene>
<evidence type="ECO:0000313" key="2">
    <source>
        <dbReference type="Proteomes" id="UP000252698"/>
    </source>
</evidence>
<dbReference type="KEGG" id="sata:C5746_15050"/>
<protein>
    <submittedName>
        <fullName evidence="1">Uncharacterized protein</fullName>
    </submittedName>
</protein>
<sequence length="119" mass="12812">MTLTVHTFIYDENCQSHLLDDAEDGSDMAGTEACRTTLWGSEAARALGARFLPELATGNLHVEPEDVDDFLEECELLHRNAARLAGGGGDRRDYVVARLANITAAALRARAVGGGVLVW</sequence>
<dbReference type="RefSeq" id="WP_114244640.1">
    <property type="nucleotide sequence ID" value="NZ_CP027306.1"/>
</dbReference>
<organism evidence="1 2">
    <name type="scientific">Streptomyces atratus</name>
    <dbReference type="NCBI Taxonomy" id="1893"/>
    <lineage>
        <taxon>Bacteria</taxon>
        <taxon>Bacillati</taxon>
        <taxon>Actinomycetota</taxon>
        <taxon>Actinomycetes</taxon>
        <taxon>Kitasatosporales</taxon>
        <taxon>Streptomycetaceae</taxon>
        <taxon>Streptomyces</taxon>
    </lineage>
</organism>
<evidence type="ECO:0000313" key="1">
    <source>
        <dbReference type="EMBL" id="AXE78042.1"/>
    </source>
</evidence>